<name>A0A6A5B8Q8_NAEFO</name>
<evidence type="ECO:0000313" key="1">
    <source>
        <dbReference type="EMBL" id="KAF0973777.1"/>
    </source>
</evidence>
<dbReference type="Gene3D" id="1.25.40.20">
    <property type="entry name" value="Ankyrin repeat-containing domain"/>
    <property type="match status" value="1"/>
</dbReference>
<evidence type="ECO:0000313" key="2">
    <source>
        <dbReference type="Proteomes" id="UP000444721"/>
    </source>
</evidence>
<organism evidence="1 2">
    <name type="scientific">Naegleria fowleri</name>
    <name type="common">Brain eating amoeba</name>
    <dbReference type="NCBI Taxonomy" id="5763"/>
    <lineage>
        <taxon>Eukaryota</taxon>
        <taxon>Discoba</taxon>
        <taxon>Heterolobosea</taxon>
        <taxon>Tetramitia</taxon>
        <taxon>Eutetramitia</taxon>
        <taxon>Vahlkampfiidae</taxon>
        <taxon>Naegleria</taxon>
    </lineage>
</organism>
<dbReference type="EMBL" id="VFQX01000058">
    <property type="protein sequence ID" value="KAF0973777.1"/>
    <property type="molecule type" value="Genomic_DNA"/>
</dbReference>
<dbReference type="VEuPathDB" id="AmoebaDB:NF0054720"/>
<reference evidence="1 2" key="1">
    <citation type="journal article" date="2019" name="Sci. Rep.">
        <title>Nanopore sequencing improves the draft genome of the human pathogenic amoeba Naegleria fowleri.</title>
        <authorList>
            <person name="Liechti N."/>
            <person name="Schurch N."/>
            <person name="Bruggmann R."/>
            <person name="Wittwer M."/>
        </authorList>
    </citation>
    <scope>NUCLEOTIDE SEQUENCE [LARGE SCALE GENOMIC DNA]</scope>
    <source>
        <strain evidence="1 2">ATCC 30894</strain>
    </source>
</reference>
<dbReference type="Proteomes" id="UP000444721">
    <property type="component" value="Unassembled WGS sequence"/>
</dbReference>
<proteinExistence type="predicted"/>
<evidence type="ECO:0008006" key="3">
    <source>
        <dbReference type="Google" id="ProtNLM"/>
    </source>
</evidence>
<comment type="caution">
    <text evidence="1">The sequence shown here is derived from an EMBL/GenBank/DDBJ whole genome shotgun (WGS) entry which is preliminary data.</text>
</comment>
<keyword evidence="2" id="KW-1185">Reference proteome</keyword>
<dbReference type="VEuPathDB" id="AmoebaDB:FDP41_007164"/>
<dbReference type="VEuPathDB" id="AmoebaDB:NF0054730"/>
<protein>
    <recommendedName>
        <fullName evidence="3">F-box domain-containing protein</fullName>
    </recommendedName>
</protein>
<accession>A0A6A5B8Q8</accession>
<dbReference type="VEuPathDB" id="AmoebaDB:NfTy_009250"/>
<dbReference type="OMA" id="ECMKEDC"/>
<gene>
    <name evidence="1" type="ORF">FDP41_007164</name>
</gene>
<dbReference type="SUPFAM" id="SSF48403">
    <property type="entry name" value="Ankyrin repeat"/>
    <property type="match status" value="1"/>
</dbReference>
<dbReference type="InterPro" id="IPR002110">
    <property type="entry name" value="Ankyrin_rpt"/>
</dbReference>
<sequence>MDQVGLDVFQFILSYLLPIPYLFQLQRVSQHWKQLCCECMKEDCTELYWDLSTISGLKCKGFLGVIEDKLPPAYKHLKVGESYDVRGLGFLRIILSHFKKVKRITLKNMSISVGVFYAIFVEWEGILKELCLIDCNFDTISLASWIRFKFENSESWQNSLALTMGRRLEDIEISAKFTPYCIIPEYGQQILSGFKMSAVEKIVLRNCSSKADPYYDIRCLLGEFMGLFKCFSPHLKYVDVSNLSPSTNVDKLLEELNFHLLFPNVVFQKNIYNIASQMLNDGISYQEVINYYFEYFVNEFKFRRNRLDAYAARYLSSFDDFSNFHKNIAKPLLIFFLIHSPFGIDTAQQDIQGYNIIQLALIHANLDVLKFILDYLTCLENSETPATLSQYELNKLFSHNNKLDGKNAIFTCLTQRTHEKKLLMLLHKYKISFNHQSEDGNTIAHYLCHFGQLQRMKFILEDVLKINMDKTEETQASEVKYFMDFDITNNDGETPLDLCKKYKMSTMFSYLKEQAKQLGITHLPQYKLSTVNAITQQNVTLENGVKGTLIHERPFRCRIL</sequence>
<dbReference type="InterPro" id="IPR036770">
    <property type="entry name" value="Ankyrin_rpt-contain_sf"/>
</dbReference>
<dbReference type="AlphaFoldDB" id="A0A6A5B8Q8"/>
<dbReference type="RefSeq" id="XP_044558490.1">
    <property type="nucleotide sequence ID" value="XM_044710879.1"/>
</dbReference>
<dbReference type="SMART" id="SM00248">
    <property type="entry name" value="ANK"/>
    <property type="match status" value="3"/>
</dbReference>
<dbReference type="GeneID" id="68114382"/>
<dbReference type="OrthoDB" id="2157354at2759"/>